<dbReference type="EMBL" id="LR586016">
    <property type="protein sequence ID" value="VIP04574.1"/>
    <property type="molecule type" value="Genomic_DNA"/>
</dbReference>
<dbReference type="InParanoid" id="A0A6C2YT51"/>
<protein>
    <submittedName>
        <fullName evidence="1">Uncharacterized protein</fullName>
    </submittedName>
</protein>
<name>A0A6C2YT51_9BACT</name>
<keyword evidence="2" id="KW-1185">Reference proteome</keyword>
<reference evidence="1" key="1">
    <citation type="submission" date="2019-04" db="EMBL/GenBank/DDBJ databases">
        <authorList>
            <consortium name="Science for Life Laboratories"/>
        </authorList>
    </citation>
    <scope>NUCLEOTIDE SEQUENCE</scope>
    <source>
        <strain evidence="1">MBLW1</strain>
    </source>
</reference>
<dbReference type="KEGG" id="tim:GMBLW1_46190"/>
<dbReference type="EMBL" id="LR593887">
    <property type="protein sequence ID" value="VTS06509.1"/>
    <property type="molecule type" value="Genomic_DNA"/>
</dbReference>
<sequence>MTQQLPITQQLPMNGQIQSPAEWHGWSIRVQTDSITNGLLVLLQDPIDGVQYDEWIENITQLESLIKTRNWVINWSES</sequence>
<dbReference type="AlphaFoldDB" id="A0A6C2YT51"/>
<dbReference type="Proteomes" id="UP000464378">
    <property type="component" value="Chromosome"/>
</dbReference>
<accession>A0A6C2YT51</accession>
<gene>
    <name evidence="1" type="ORF">GMBLW1_46190</name>
</gene>
<evidence type="ECO:0000313" key="1">
    <source>
        <dbReference type="EMBL" id="VIP04574.1"/>
    </source>
</evidence>
<proteinExistence type="predicted"/>
<evidence type="ECO:0000313" key="2">
    <source>
        <dbReference type="Proteomes" id="UP000464378"/>
    </source>
</evidence>
<organism evidence="1">
    <name type="scientific">Tuwongella immobilis</name>
    <dbReference type="NCBI Taxonomy" id="692036"/>
    <lineage>
        <taxon>Bacteria</taxon>
        <taxon>Pseudomonadati</taxon>
        <taxon>Planctomycetota</taxon>
        <taxon>Planctomycetia</taxon>
        <taxon>Gemmatales</taxon>
        <taxon>Gemmataceae</taxon>
        <taxon>Tuwongella</taxon>
    </lineage>
</organism>